<comment type="function">
    <text evidence="11">Mediates influx of magnesium ions. Alternates between open and closed states. Activated by low cytoplasmic Mg(2+) levels. Inactive when cytoplasmic Mg(2+) levels are high.</text>
</comment>
<evidence type="ECO:0000256" key="12">
    <source>
        <dbReference type="RuleBase" id="RU362010"/>
    </source>
</evidence>
<organism evidence="13 14">
    <name type="scientific">Aeromicrobium piscarium</name>
    <dbReference type="NCBI Taxonomy" id="2590901"/>
    <lineage>
        <taxon>Bacteria</taxon>
        <taxon>Bacillati</taxon>
        <taxon>Actinomycetota</taxon>
        <taxon>Actinomycetes</taxon>
        <taxon>Propionibacteriales</taxon>
        <taxon>Nocardioidaceae</taxon>
        <taxon>Aeromicrobium</taxon>
    </lineage>
</organism>
<dbReference type="InterPro" id="IPR045861">
    <property type="entry name" value="CorA_cytoplasmic_dom"/>
</dbReference>
<dbReference type="Proteomes" id="UP000316988">
    <property type="component" value="Unassembled WGS sequence"/>
</dbReference>
<dbReference type="GO" id="GO:0005886">
    <property type="term" value="C:plasma membrane"/>
    <property type="evidence" value="ECO:0007669"/>
    <property type="project" value="UniProtKB-SubCell"/>
</dbReference>
<keyword evidence="8 12" id="KW-0406">Ion transport</keyword>
<dbReference type="OrthoDB" id="9803416at2"/>
<dbReference type="CDD" id="cd12830">
    <property type="entry name" value="MtCorA-like"/>
    <property type="match status" value="1"/>
</dbReference>
<dbReference type="NCBIfam" id="TIGR00383">
    <property type="entry name" value="corA"/>
    <property type="match status" value="1"/>
</dbReference>
<dbReference type="InterPro" id="IPR002523">
    <property type="entry name" value="MgTranspt_CorA/ZnTranspt_ZntB"/>
</dbReference>
<dbReference type="GO" id="GO:0015087">
    <property type="term" value="F:cobalt ion transmembrane transporter activity"/>
    <property type="evidence" value="ECO:0007669"/>
    <property type="project" value="UniProtKB-UniRule"/>
</dbReference>
<evidence type="ECO:0000256" key="10">
    <source>
        <dbReference type="ARBA" id="ARBA00034269"/>
    </source>
</evidence>
<name>A0A554SFM9_9ACTN</name>
<evidence type="ECO:0000313" key="14">
    <source>
        <dbReference type="Proteomes" id="UP000316988"/>
    </source>
</evidence>
<dbReference type="FunFam" id="1.20.58.340:FF:000004">
    <property type="entry name" value="Magnesium transport protein CorA"/>
    <property type="match status" value="1"/>
</dbReference>
<dbReference type="InterPro" id="IPR045863">
    <property type="entry name" value="CorA_TM1_TM2"/>
</dbReference>
<protein>
    <recommendedName>
        <fullName evidence="12">Magnesium transport protein CorA</fullName>
    </recommendedName>
</protein>
<sequence>MIIDCAIYRDGARARTADPGEGPQGLGFAVESLGDDEFLWIGVDDPGPEEIEDVGRALSLHPLVVEDILEPHQRPKIDRYHDYLLVSLRGVSYADDEVETHEVDVCVSARFVLTVRHGGPTLAQARAELEADPERLRHGPVSVLHAVLDRIVDGYDDVAVELETDVEEIEVSVFSEERTRDSNRIYRLKRESLEYRRAVLPLREPLARLVDAVTPREAGPYFRDVSGHLQRAVDAIEAVDSLLDNALSAHLAQLSIQQNDDMRKLTAGATLFAIPTAIAGIYGMNFHDMPELRWPFGYPLVLVIMAIGCGYAYLRFKRSGWL</sequence>
<gene>
    <name evidence="12 13" type="primary">corA</name>
    <name evidence="13" type="ORF">FNM00_05310</name>
</gene>
<keyword evidence="3 12" id="KW-0813">Transport</keyword>
<evidence type="ECO:0000313" key="13">
    <source>
        <dbReference type="EMBL" id="TSD65126.1"/>
    </source>
</evidence>
<evidence type="ECO:0000256" key="4">
    <source>
        <dbReference type="ARBA" id="ARBA00022475"/>
    </source>
</evidence>
<comment type="caution">
    <text evidence="13">The sequence shown here is derived from an EMBL/GenBank/DDBJ whole genome shotgun (WGS) entry which is preliminary data.</text>
</comment>
<comment type="catalytic activity">
    <reaction evidence="10">
        <text>Mg(2+)(in) = Mg(2+)(out)</text>
        <dbReference type="Rhea" id="RHEA:29827"/>
        <dbReference type="ChEBI" id="CHEBI:18420"/>
    </reaction>
</comment>
<keyword evidence="4 12" id="KW-1003">Cell membrane</keyword>
<dbReference type="AlphaFoldDB" id="A0A554SFM9"/>
<evidence type="ECO:0000256" key="9">
    <source>
        <dbReference type="ARBA" id="ARBA00023136"/>
    </source>
</evidence>
<keyword evidence="5 12" id="KW-0812">Transmembrane</keyword>
<dbReference type="InterPro" id="IPR004488">
    <property type="entry name" value="Mg/Co-transport_prot_CorA"/>
</dbReference>
<dbReference type="PANTHER" id="PTHR46494">
    <property type="entry name" value="CORA FAMILY METAL ION TRANSPORTER (EUROFUNG)"/>
    <property type="match status" value="1"/>
</dbReference>
<dbReference type="EMBL" id="VLNT01000003">
    <property type="protein sequence ID" value="TSD65126.1"/>
    <property type="molecule type" value="Genomic_DNA"/>
</dbReference>
<evidence type="ECO:0000256" key="5">
    <source>
        <dbReference type="ARBA" id="ARBA00022692"/>
    </source>
</evidence>
<proteinExistence type="inferred from homology"/>
<dbReference type="GO" id="GO:0015095">
    <property type="term" value="F:magnesium ion transmembrane transporter activity"/>
    <property type="evidence" value="ECO:0007669"/>
    <property type="project" value="UniProtKB-UniRule"/>
</dbReference>
<evidence type="ECO:0000256" key="7">
    <source>
        <dbReference type="ARBA" id="ARBA00022989"/>
    </source>
</evidence>
<dbReference type="PANTHER" id="PTHR46494:SF1">
    <property type="entry name" value="CORA FAMILY METAL ION TRANSPORTER (EUROFUNG)"/>
    <property type="match status" value="1"/>
</dbReference>
<comment type="similarity">
    <text evidence="2 12">Belongs to the CorA metal ion transporter (MIT) (TC 1.A.35) family.</text>
</comment>
<evidence type="ECO:0000256" key="3">
    <source>
        <dbReference type="ARBA" id="ARBA00022448"/>
    </source>
</evidence>
<dbReference type="Pfam" id="PF01544">
    <property type="entry name" value="CorA"/>
    <property type="match status" value="1"/>
</dbReference>
<keyword evidence="6 12" id="KW-0460">Magnesium</keyword>
<evidence type="ECO:0000256" key="6">
    <source>
        <dbReference type="ARBA" id="ARBA00022842"/>
    </source>
</evidence>
<dbReference type="Gene3D" id="1.20.58.340">
    <property type="entry name" value="Magnesium transport protein CorA, transmembrane region"/>
    <property type="match status" value="2"/>
</dbReference>
<keyword evidence="14" id="KW-1185">Reference proteome</keyword>
<reference evidence="13 14" key="1">
    <citation type="submission" date="2019-07" db="EMBL/GenBank/DDBJ databases">
        <authorList>
            <person name="Zhao L.H."/>
        </authorList>
    </citation>
    <scope>NUCLEOTIDE SEQUENCE [LARGE SCALE GENOMIC DNA]</scope>
    <source>
        <strain evidence="13 14">Co35</strain>
    </source>
</reference>
<evidence type="ECO:0000256" key="11">
    <source>
        <dbReference type="ARBA" id="ARBA00045497"/>
    </source>
</evidence>
<dbReference type="Gene3D" id="3.30.460.20">
    <property type="entry name" value="CorA soluble domain-like"/>
    <property type="match status" value="1"/>
</dbReference>
<comment type="subcellular location">
    <subcellularLocation>
        <location evidence="1">Cell membrane</location>
        <topology evidence="1">Multi-pass membrane protein</topology>
    </subcellularLocation>
    <subcellularLocation>
        <location evidence="12">Membrane</location>
        <topology evidence="12">Multi-pass membrane protein</topology>
    </subcellularLocation>
</comment>
<feature type="transmembrane region" description="Helical" evidence="12">
    <location>
        <begin position="265"/>
        <end position="284"/>
    </location>
</feature>
<feature type="transmembrane region" description="Helical" evidence="12">
    <location>
        <begin position="296"/>
        <end position="314"/>
    </location>
</feature>
<keyword evidence="7 12" id="KW-1133">Transmembrane helix</keyword>
<evidence type="ECO:0000256" key="8">
    <source>
        <dbReference type="ARBA" id="ARBA00023065"/>
    </source>
</evidence>
<keyword evidence="9 12" id="KW-0472">Membrane</keyword>
<dbReference type="SUPFAM" id="SSF144083">
    <property type="entry name" value="Magnesium transport protein CorA, transmembrane region"/>
    <property type="match status" value="1"/>
</dbReference>
<evidence type="ECO:0000256" key="1">
    <source>
        <dbReference type="ARBA" id="ARBA00004651"/>
    </source>
</evidence>
<dbReference type="GO" id="GO:0050897">
    <property type="term" value="F:cobalt ion binding"/>
    <property type="evidence" value="ECO:0007669"/>
    <property type="project" value="TreeGrafter"/>
</dbReference>
<evidence type="ECO:0000256" key="2">
    <source>
        <dbReference type="ARBA" id="ARBA00009765"/>
    </source>
</evidence>
<accession>A0A554SFM9</accession>
<dbReference type="GO" id="GO:0000287">
    <property type="term" value="F:magnesium ion binding"/>
    <property type="evidence" value="ECO:0007669"/>
    <property type="project" value="TreeGrafter"/>
</dbReference>
<dbReference type="SUPFAM" id="SSF143865">
    <property type="entry name" value="CorA soluble domain-like"/>
    <property type="match status" value="1"/>
</dbReference>
<dbReference type="RefSeq" id="WP_143912182.1">
    <property type="nucleotide sequence ID" value="NZ_VLNT01000003.1"/>
</dbReference>